<dbReference type="PANTHER" id="PTHR31209">
    <property type="entry name" value="COFACTOR-INDEPENDENT PHOSPHOGLYCERATE MUTASE"/>
    <property type="match status" value="1"/>
</dbReference>
<reference evidence="1" key="1">
    <citation type="journal article" date="2014" name="Front. Microbiol.">
        <title>High frequency of phylogenetically diverse reductive dehalogenase-homologous genes in deep subseafloor sedimentary metagenomes.</title>
        <authorList>
            <person name="Kawai M."/>
            <person name="Futagami T."/>
            <person name="Toyoda A."/>
            <person name="Takaki Y."/>
            <person name="Nishi S."/>
            <person name="Hori S."/>
            <person name="Arai W."/>
            <person name="Tsubouchi T."/>
            <person name="Morono Y."/>
            <person name="Uchiyama I."/>
            <person name="Ito T."/>
            <person name="Fujiyama A."/>
            <person name="Inagaki F."/>
            <person name="Takami H."/>
        </authorList>
    </citation>
    <scope>NUCLEOTIDE SEQUENCE</scope>
    <source>
        <strain evidence="1">Expedition CK06-06</strain>
    </source>
</reference>
<dbReference type="GO" id="GO:0046872">
    <property type="term" value="F:metal ion binding"/>
    <property type="evidence" value="ECO:0007669"/>
    <property type="project" value="InterPro"/>
</dbReference>
<sequence>MKKILLIIVDGLGDRSLPQLKNKTPLEAAKTLNLDWLAKKGICGLILPFLFPWEKEPSSEGAHLALLGYKDYFLGRGPYEAAGVGIDLEEGDLALRVNFATIDKNLKVIDRRAGRIEKTQSLINALKGLEIRGVKFLIKKSYGHRAVLILRGRNLSDKISD</sequence>
<evidence type="ECO:0000313" key="1">
    <source>
        <dbReference type="EMBL" id="GAI36580.1"/>
    </source>
</evidence>
<dbReference type="Pfam" id="PF10143">
    <property type="entry name" value="PhosphMutase"/>
    <property type="match status" value="1"/>
</dbReference>
<dbReference type="Gene3D" id="3.30.70.2130">
    <property type="entry name" value="Metalloenzyme domain"/>
    <property type="match status" value="1"/>
</dbReference>
<protein>
    <recommendedName>
        <fullName evidence="2">Metalloenzyme domain-containing protein</fullName>
    </recommendedName>
</protein>
<dbReference type="InterPro" id="IPR004456">
    <property type="entry name" value="Pglycerate_mutase_ApgM"/>
</dbReference>
<feature type="non-terminal residue" evidence="1">
    <location>
        <position position="161"/>
    </location>
</feature>
<name>X1PC37_9ZZZZ</name>
<evidence type="ECO:0008006" key="2">
    <source>
        <dbReference type="Google" id="ProtNLM"/>
    </source>
</evidence>
<proteinExistence type="predicted"/>
<accession>X1PC37</accession>
<dbReference type="GO" id="GO:0004619">
    <property type="term" value="F:phosphoglycerate mutase activity"/>
    <property type="evidence" value="ECO:0007669"/>
    <property type="project" value="UniProtKB-EC"/>
</dbReference>
<dbReference type="GO" id="GO:0006096">
    <property type="term" value="P:glycolytic process"/>
    <property type="evidence" value="ECO:0007669"/>
    <property type="project" value="UniProtKB-KW"/>
</dbReference>
<dbReference type="InterPro" id="IPR017850">
    <property type="entry name" value="Alkaline_phosphatase_core_sf"/>
</dbReference>
<gene>
    <name evidence="1" type="ORF">S06H3_40326</name>
</gene>
<dbReference type="PANTHER" id="PTHR31209:SF0">
    <property type="entry name" value="METALLOENZYME DOMAIN-CONTAINING PROTEIN"/>
    <property type="match status" value="1"/>
</dbReference>
<dbReference type="EMBL" id="BARV01024739">
    <property type="protein sequence ID" value="GAI36580.1"/>
    <property type="molecule type" value="Genomic_DNA"/>
</dbReference>
<dbReference type="AlphaFoldDB" id="X1PC37"/>
<dbReference type="Gene3D" id="3.40.720.10">
    <property type="entry name" value="Alkaline Phosphatase, subunit A"/>
    <property type="match status" value="1"/>
</dbReference>
<comment type="caution">
    <text evidence="1">The sequence shown here is derived from an EMBL/GenBank/DDBJ whole genome shotgun (WGS) entry which is preliminary data.</text>
</comment>
<dbReference type="InterPro" id="IPR042253">
    <property type="entry name" value="Pglycerate_mutase_ApgM_sf"/>
</dbReference>
<dbReference type="SUPFAM" id="SSF53649">
    <property type="entry name" value="Alkaline phosphatase-like"/>
    <property type="match status" value="1"/>
</dbReference>
<organism evidence="1">
    <name type="scientific">marine sediment metagenome</name>
    <dbReference type="NCBI Taxonomy" id="412755"/>
    <lineage>
        <taxon>unclassified sequences</taxon>
        <taxon>metagenomes</taxon>
        <taxon>ecological metagenomes</taxon>
    </lineage>
</organism>